<dbReference type="GO" id="GO:0034198">
    <property type="term" value="P:cellular response to amino acid starvation"/>
    <property type="evidence" value="ECO:0007669"/>
    <property type="project" value="TreeGrafter"/>
</dbReference>
<protein>
    <submittedName>
        <fullName evidence="3">Nitrogen permease regulator 2</fullName>
    </submittedName>
</protein>
<dbReference type="GO" id="GO:0005096">
    <property type="term" value="F:GTPase activator activity"/>
    <property type="evidence" value="ECO:0007669"/>
    <property type="project" value="TreeGrafter"/>
</dbReference>
<dbReference type="Pfam" id="PF06218">
    <property type="entry name" value="NPR2"/>
    <property type="match status" value="3"/>
</dbReference>
<reference evidence="3" key="1">
    <citation type="submission" date="2016-11" db="UniProtKB">
        <authorList>
            <consortium name="WormBaseParasite"/>
        </authorList>
    </citation>
    <scope>IDENTIFICATION</scope>
</reference>
<proteinExistence type="inferred from homology"/>
<comment type="similarity">
    <text evidence="1">Belongs to the NPR2 family.</text>
</comment>
<evidence type="ECO:0000313" key="2">
    <source>
        <dbReference type="Proteomes" id="UP000095283"/>
    </source>
</evidence>
<dbReference type="GO" id="GO:1904262">
    <property type="term" value="P:negative regulation of TORC1 signaling"/>
    <property type="evidence" value="ECO:0007669"/>
    <property type="project" value="TreeGrafter"/>
</dbReference>
<sequence>MTLSLSSAPEDETISVSSEGLFGQYKFTDVPKLKAIFFAEFDNSIGPVISYQIPEGEPVVTNERFALFSAAIIPKDEMLNRLIKVNFHDYKVMGHPIGLKYLTLSSRIILSCIKQFFLQEQGFINNPTTREQLPTIMTKIFNDLNTSGECVYPITELTTMYLKLCPSYRGIEPPKVRCYVNIELSVWKRVIFKEIFISTKVSVWFRFSCTLIHMLLLKSCITSTQIGRKLRCGISLRDWCENERPRRFNVDERRLIQFGMHHQFLRKLSVYPVYTVRPNTTDNPGKINLLRIFRLCDGTSALEDLAVIYGVLPDELHDLLQSSGKFEFISK</sequence>
<dbReference type="GO" id="GO:1990130">
    <property type="term" value="C:GATOR1 complex"/>
    <property type="evidence" value="ECO:0007669"/>
    <property type="project" value="TreeGrafter"/>
</dbReference>
<dbReference type="WBParaSite" id="Hba_14204">
    <property type="protein sequence ID" value="Hba_14204"/>
    <property type="gene ID" value="Hba_14204"/>
</dbReference>
<organism evidence="2 3">
    <name type="scientific">Heterorhabditis bacteriophora</name>
    <name type="common">Entomopathogenic nematode worm</name>
    <dbReference type="NCBI Taxonomy" id="37862"/>
    <lineage>
        <taxon>Eukaryota</taxon>
        <taxon>Metazoa</taxon>
        <taxon>Ecdysozoa</taxon>
        <taxon>Nematoda</taxon>
        <taxon>Chromadorea</taxon>
        <taxon>Rhabditida</taxon>
        <taxon>Rhabditina</taxon>
        <taxon>Rhabditomorpha</taxon>
        <taxon>Strongyloidea</taxon>
        <taxon>Heterorhabditidae</taxon>
        <taxon>Heterorhabditis</taxon>
    </lineage>
</organism>
<evidence type="ECO:0000313" key="3">
    <source>
        <dbReference type="WBParaSite" id="Hba_14204"/>
    </source>
</evidence>
<dbReference type="Proteomes" id="UP000095283">
    <property type="component" value="Unplaced"/>
</dbReference>
<keyword evidence="2" id="KW-1185">Reference proteome</keyword>
<dbReference type="InterPro" id="IPR009348">
    <property type="entry name" value="NPR2-like"/>
</dbReference>
<dbReference type="AlphaFoldDB" id="A0A1I7XA16"/>
<name>A0A1I7XA16_HETBA</name>
<accession>A0A1I7XA16</accession>
<dbReference type="PANTHER" id="PTHR12991">
    <property type="entry name" value="NITROGEN PERMEASE REGULATOR 2/TUMOR SUPPRESSOR CANDIDATE 4"/>
    <property type="match status" value="1"/>
</dbReference>
<dbReference type="GO" id="GO:0010508">
    <property type="term" value="P:positive regulation of autophagy"/>
    <property type="evidence" value="ECO:0007669"/>
    <property type="project" value="TreeGrafter"/>
</dbReference>
<evidence type="ECO:0000256" key="1">
    <source>
        <dbReference type="ARBA" id="ARBA00008433"/>
    </source>
</evidence>
<dbReference type="PANTHER" id="PTHR12991:SF10">
    <property type="entry name" value="GATOR COMPLEX PROTEIN NPRL2"/>
    <property type="match status" value="1"/>
</dbReference>
<dbReference type="GO" id="GO:0005774">
    <property type="term" value="C:vacuolar membrane"/>
    <property type="evidence" value="ECO:0007669"/>
    <property type="project" value="TreeGrafter"/>
</dbReference>